<name>A0A369LFX4_9ACTN</name>
<reference evidence="4 5" key="1">
    <citation type="journal article" date="2018" name="Elife">
        <title>Discovery and characterization of a prevalent human gut bacterial enzyme sufficient for the inactivation of a family of plant toxins.</title>
        <authorList>
            <person name="Koppel N."/>
            <person name="Bisanz J.E."/>
            <person name="Pandelia M.E."/>
            <person name="Turnbaugh P.J."/>
            <person name="Balskus E.P."/>
        </authorList>
    </citation>
    <scope>NUCLEOTIDE SEQUENCE [LARGE SCALE GENOMIC DNA]</scope>
    <source>
        <strain evidence="4 5">OB21 GAM31</strain>
    </source>
</reference>
<sequence>MTDVKTETPTVELTLAPTLDAAPVPTLTNMSGDALAPASDAAEAPAKLDDSMLTEEEKKMVESFSQQINVRDTAMVLQYGAGAQKKMADFSDTALESVRTKDLGEVGGLLSDAVTELRSFDATEEKGLFGFFKKGANKIESLRARYDKAEANVDKIVKALQGHQMTLMKDAATLDKMYELNLTYFKELTMYILAGKKKLAEVREVELKELVDKAKATGRAEDAQAAQDLDAMCTRFEKKLSDLDLTRTIAMQTAPQIRLVQNNEITLVEKIQTTIVNTIPLWKSQMVLALGIANSQEAVRAQTAVTNMTNDLLKKNSEMLHTSTVEVAKESERGIVDIETLKQTNETLIKTFDEVLQIQAEGRQKRAEAEVEMRRIEAELKQKMLEIPQLP</sequence>
<dbReference type="EMBL" id="PPTO01000013">
    <property type="protein sequence ID" value="RDB57045.1"/>
    <property type="molecule type" value="Genomic_DNA"/>
</dbReference>
<organism evidence="4 5">
    <name type="scientific">Slackia isoflavoniconvertens</name>
    <dbReference type="NCBI Taxonomy" id="572010"/>
    <lineage>
        <taxon>Bacteria</taxon>
        <taxon>Bacillati</taxon>
        <taxon>Actinomycetota</taxon>
        <taxon>Coriobacteriia</taxon>
        <taxon>Eggerthellales</taxon>
        <taxon>Eggerthellaceae</taxon>
        <taxon>Slackia</taxon>
    </lineage>
</organism>
<protein>
    <submittedName>
        <fullName evidence="4">Toxic anion resistance protein</fullName>
    </submittedName>
</protein>
<dbReference type="Pfam" id="PF05816">
    <property type="entry name" value="TelA"/>
    <property type="match status" value="1"/>
</dbReference>
<gene>
    <name evidence="4" type="ORF">C1881_08065</name>
</gene>
<dbReference type="AlphaFoldDB" id="A0A369LFX4"/>
<evidence type="ECO:0000256" key="3">
    <source>
        <dbReference type="SAM" id="Coils"/>
    </source>
</evidence>
<dbReference type="PANTHER" id="PTHR38432">
    <property type="entry name" value="TELA-LIKE PROTEIN SAOUHSC_01408"/>
    <property type="match status" value="1"/>
</dbReference>
<dbReference type="PANTHER" id="PTHR38432:SF1">
    <property type="entry name" value="TELA-LIKE PROTEIN SAOUHSC_01408"/>
    <property type="match status" value="1"/>
</dbReference>
<evidence type="ECO:0000313" key="4">
    <source>
        <dbReference type="EMBL" id="RDB57045.1"/>
    </source>
</evidence>
<accession>A0A369LFX4</accession>
<proteinExistence type="inferred from homology"/>
<dbReference type="InterPro" id="IPR008863">
    <property type="entry name" value="Toxic_anion-R_TelA"/>
</dbReference>
<comment type="caution">
    <text evidence="4">The sequence shown here is derived from an EMBL/GenBank/DDBJ whole genome shotgun (WGS) entry which is preliminary data.</text>
</comment>
<evidence type="ECO:0000313" key="5">
    <source>
        <dbReference type="Proteomes" id="UP000253975"/>
    </source>
</evidence>
<comment type="similarity">
    <text evidence="1 2">Belongs to the TelA family.</text>
</comment>
<dbReference type="RefSeq" id="WP_114616012.1">
    <property type="nucleotide sequence ID" value="NZ_PPTO01000013.1"/>
</dbReference>
<feature type="coiled-coil region" evidence="3">
    <location>
        <begin position="132"/>
        <end position="159"/>
    </location>
</feature>
<evidence type="ECO:0000256" key="1">
    <source>
        <dbReference type="ARBA" id="ARBA00005541"/>
    </source>
</evidence>
<dbReference type="PIRSF" id="PIRSF026508">
    <property type="entry name" value="TelA"/>
    <property type="match status" value="1"/>
</dbReference>
<feature type="coiled-coil region" evidence="3">
    <location>
        <begin position="359"/>
        <end position="386"/>
    </location>
</feature>
<keyword evidence="3" id="KW-0175">Coiled coil</keyword>
<evidence type="ECO:0000256" key="2">
    <source>
        <dbReference type="PIRNR" id="PIRNR026508"/>
    </source>
</evidence>
<dbReference type="Proteomes" id="UP000253975">
    <property type="component" value="Unassembled WGS sequence"/>
</dbReference>